<accession>A0A942UM04</accession>
<evidence type="ECO:0000256" key="6">
    <source>
        <dbReference type="ARBA" id="ARBA00023152"/>
    </source>
</evidence>
<comment type="pathway">
    <text evidence="1">Carbohydrate degradation; glycolysis; D-glyceraldehyde 3-phosphate and glycerone phosphate from D-glucose: step 2/4.</text>
</comment>
<comment type="caution">
    <text evidence="9">The sequence shown here is derived from an EMBL/GenBank/DDBJ whole genome shotgun (WGS) entry which is preliminary data.</text>
</comment>
<keyword evidence="6" id="KW-0324">Glycolysis</keyword>
<keyword evidence="10" id="KW-1185">Reference proteome</keyword>
<dbReference type="EMBL" id="JAGYPN010000001">
    <property type="protein sequence ID" value="MBS4221732.1"/>
    <property type="molecule type" value="Genomic_DNA"/>
</dbReference>
<evidence type="ECO:0000256" key="4">
    <source>
        <dbReference type="ARBA" id="ARBA00022432"/>
    </source>
</evidence>
<evidence type="ECO:0000256" key="1">
    <source>
        <dbReference type="ARBA" id="ARBA00004926"/>
    </source>
</evidence>
<keyword evidence="5" id="KW-0479">Metal-binding</keyword>
<evidence type="ECO:0000256" key="2">
    <source>
        <dbReference type="ARBA" id="ARBA00006542"/>
    </source>
</evidence>
<dbReference type="PANTHER" id="PTHR35848">
    <property type="entry name" value="OXALATE-BINDING PROTEIN"/>
    <property type="match status" value="1"/>
</dbReference>
<dbReference type="InterPro" id="IPR014710">
    <property type="entry name" value="RmlC-like_jellyroll"/>
</dbReference>
<name>A0A942UM04_9BACI</name>
<evidence type="ECO:0000256" key="7">
    <source>
        <dbReference type="ARBA" id="ARBA00029321"/>
    </source>
</evidence>
<dbReference type="InterPro" id="IPR011051">
    <property type="entry name" value="RmlC_Cupin_sf"/>
</dbReference>
<feature type="domain" description="Glucose-6-phosphate isomerase prokaryote" evidence="8">
    <location>
        <begin position="28"/>
        <end position="181"/>
    </location>
</feature>
<organism evidence="9 10">
    <name type="scientific">Lederbergia citrea</name>
    <dbReference type="NCBI Taxonomy" id="2833581"/>
    <lineage>
        <taxon>Bacteria</taxon>
        <taxon>Bacillati</taxon>
        <taxon>Bacillota</taxon>
        <taxon>Bacilli</taxon>
        <taxon>Bacillales</taxon>
        <taxon>Bacillaceae</taxon>
        <taxon>Lederbergia</taxon>
    </lineage>
</organism>
<dbReference type="GO" id="GO:0006096">
    <property type="term" value="P:glycolytic process"/>
    <property type="evidence" value="ECO:0007669"/>
    <property type="project" value="UniProtKB-KW"/>
</dbReference>
<protein>
    <recommendedName>
        <fullName evidence="3">glucose-6-phosphate isomerase</fullName>
        <ecNumber evidence="3">5.3.1.9</ecNumber>
    </recommendedName>
</protein>
<evidence type="ECO:0000313" key="9">
    <source>
        <dbReference type="EMBL" id="MBS4221732.1"/>
    </source>
</evidence>
<comment type="similarity">
    <text evidence="2">Belongs to the archaeal-type GPI family.</text>
</comment>
<reference evidence="9 10" key="1">
    <citation type="submission" date="2021-05" db="EMBL/GenBank/DDBJ databases">
        <title>Novel Bacillus species.</title>
        <authorList>
            <person name="Liu G."/>
        </authorList>
    </citation>
    <scope>NUCLEOTIDE SEQUENCE [LARGE SCALE GENOMIC DNA]</scope>
    <source>
        <strain evidence="9 10">FJAT-49682</strain>
    </source>
</reference>
<dbReference type="Pfam" id="PF06560">
    <property type="entry name" value="GPI"/>
    <property type="match status" value="1"/>
</dbReference>
<evidence type="ECO:0000313" key="10">
    <source>
        <dbReference type="Proteomes" id="UP000676456"/>
    </source>
</evidence>
<dbReference type="PANTHER" id="PTHR35848:SF6">
    <property type="entry name" value="CUPIN TYPE-2 DOMAIN-CONTAINING PROTEIN"/>
    <property type="match status" value="1"/>
</dbReference>
<dbReference type="Gene3D" id="2.60.120.10">
    <property type="entry name" value="Jelly Rolls"/>
    <property type="match status" value="1"/>
</dbReference>
<evidence type="ECO:0000259" key="8">
    <source>
        <dbReference type="Pfam" id="PF06560"/>
    </source>
</evidence>
<dbReference type="InterPro" id="IPR051610">
    <property type="entry name" value="GPI/OXD"/>
</dbReference>
<evidence type="ECO:0000256" key="3">
    <source>
        <dbReference type="ARBA" id="ARBA00011952"/>
    </source>
</evidence>
<keyword evidence="4" id="KW-0312">Gluconeogenesis</keyword>
<dbReference type="Proteomes" id="UP000676456">
    <property type="component" value="Unassembled WGS sequence"/>
</dbReference>
<dbReference type="CDD" id="cd02218">
    <property type="entry name" value="cupin_PGI"/>
    <property type="match status" value="1"/>
</dbReference>
<gene>
    <name evidence="9" type="ORF">KHA91_03020</name>
</gene>
<dbReference type="GO" id="GO:0005737">
    <property type="term" value="C:cytoplasm"/>
    <property type="evidence" value="ECO:0007669"/>
    <property type="project" value="InterPro"/>
</dbReference>
<comment type="catalytic activity">
    <reaction evidence="7">
        <text>alpha-D-glucose 6-phosphate = beta-D-fructose 6-phosphate</text>
        <dbReference type="Rhea" id="RHEA:11816"/>
        <dbReference type="ChEBI" id="CHEBI:57634"/>
        <dbReference type="ChEBI" id="CHEBI:58225"/>
        <dbReference type="EC" id="5.3.1.9"/>
    </reaction>
</comment>
<proteinExistence type="inferred from homology"/>
<dbReference type="InterPro" id="IPR010551">
    <property type="entry name" value="G6P_isomerase_prok"/>
</dbReference>
<dbReference type="GO" id="GO:0004347">
    <property type="term" value="F:glucose-6-phosphate isomerase activity"/>
    <property type="evidence" value="ECO:0007669"/>
    <property type="project" value="UniProtKB-EC"/>
</dbReference>
<dbReference type="GO" id="GO:0006094">
    <property type="term" value="P:gluconeogenesis"/>
    <property type="evidence" value="ECO:0007669"/>
    <property type="project" value="UniProtKB-KW"/>
</dbReference>
<dbReference type="AlphaFoldDB" id="A0A942UM04"/>
<dbReference type="EC" id="5.3.1.9" evidence="3"/>
<dbReference type="GO" id="GO:0046872">
    <property type="term" value="F:metal ion binding"/>
    <property type="evidence" value="ECO:0007669"/>
    <property type="project" value="UniProtKB-KW"/>
</dbReference>
<sequence length="192" mass="22051">MTTHFKPFNTLFLESQSILEPKGKVITRRLSDMAELYQDQKSAQSLMDENPLVYEVFNVEVPESIEHIQHCITVLYPGKVGEEFFMTKGHYHEILNRAEIYFCFKGEGKLVMQTQDGDYEELDMKPGTISYVPPNWAHRTVNTGEEPFVFFAAYPGDAGHNYGDIEKIGFRKVIVNESGEVKTVDNPRYQLS</sequence>
<evidence type="ECO:0000256" key="5">
    <source>
        <dbReference type="ARBA" id="ARBA00022723"/>
    </source>
</evidence>
<dbReference type="SUPFAM" id="SSF51182">
    <property type="entry name" value="RmlC-like cupins"/>
    <property type="match status" value="1"/>
</dbReference>